<dbReference type="Gene3D" id="3.20.20.450">
    <property type="entry name" value="EAL domain"/>
    <property type="match status" value="1"/>
</dbReference>
<accession>A0ABV6KUW2</accession>
<dbReference type="InterPro" id="IPR013767">
    <property type="entry name" value="PAS_fold"/>
</dbReference>
<dbReference type="NCBIfam" id="TIGR00254">
    <property type="entry name" value="GGDEF"/>
    <property type="match status" value="1"/>
</dbReference>
<dbReference type="SMART" id="SM00052">
    <property type="entry name" value="EAL"/>
    <property type="match status" value="1"/>
</dbReference>
<evidence type="ECO:0000259" key="5">
    <source>
        <dbReference type="PROSITE" id="PS50887"/>
    </source>
</evidence>
<dbReference type="Proteomes" id="UP001589738">
    <property type="component" value="Unassembled WGS sequence"/>
</dbReference>
<keyword evidence="1" id="KW-0472">Membrane</keyword>
<feature type="transmembrane region" description="Helical" evidence="1">
    <location>
        <begin position="6"/>
        <end position="26"/>
    </location>
</feature>
<dbReference type="InterPro" id="IPR035965">
    <property type="entry name" value="PAS-like_dom_sf"/>
</dbReference>
<dbReference type="PROSITE" id="PS50883">
    <property type="entry name" value="EAL"/>
    <property type="match status" value="1"/>
</dbReference>
<dbReference type="CDD" id="cd01949">
    <property type="entry name" value="GGDEF"/>
    <property type="match status" value="1"/>
</dbReference>
<dbReference type="SUPFAM" id="SSF55785">
    <property type="entry name" value="PYP-like sensor domain (PAS domain)"/>
    <property type="match status" value="1"/>
</dbReference>
<evidence type="ECO:0000259" key="2">
    <source>
        <dbReference type="PROSITE" id="PS50112"/>
    </source>
</evidence>
<comment type="caution">
    <text evidence="6">The sequence shown here is derived from an EMBL/GenBank/DDBJ whole genome shotgun (WGS) entry which is preliminary data.</text>
</comment>
<dbReference type="NCBIfam" id="TIGR00229">
    <property type="entry name" value="sensory_box"/>
    <property type="match status" value="1"/>
</dbReference>
<evidence type="ECO:0000313" key="7">
    <source>
        <dbReference type="Proteomes" id="UP001589738"/>
    </source>
</evidence>
<evidence type="ECO:0000256" key="1">
    <source>
        <dbReference type="SAM" id="Phobius"/>
    </source>
</evidence>
<dbReference type="PROSITE" id="PS50113">
    <property type="entry name" value="PAC"/>
    <property type="match status" value="1"/>
</dbReference>
<gene>
    <name evidence="6" type="ORF">ACFFHF_18090</name>
</gene>
<keyword evidence="7" id="KW-1185">Reference proteome</keyword>
<feature type="transmembrane region" description="Helical" evidence="1">
    <location>
        <begin position="110"/>
        <end position="132"/>
    </location>
</feature>
<keyword evidence="1" id="KW-0812">Transmembrane</keyword>
<feature type="transmembrane region" description="Helical" evidence="1">
    <location>
        <begin position="178"/>
        <end position="200"/>
    </location>
</feature>
<dbReference type="InterPro" id="IPR052155">
    <property type="entry name" value="Biofilm_reg_signaling"/>
</dbReference>
<proteinExistence type="predicted"/>
<dbReference type="InterPro" id="IPR035919">
    <property type="entry name" value="EAL_sf"/>
</dbReference>
<dbReference type="InterPro" id="IPR000160">
    <property type="entry name" value="GGDEF_dom"/>
</dbReference>
<feature type="domain" description="GGDEF" evidence="5">
    <location>
        <begin position="394"/>
        <end position="524"/>
    </location>
</feature>
<dbReference type="InterPro" id="IPR000014">
    <property type="entry name" value="PAS"/>
</dbReference>
<dbReference type="Pfam" id="PF00989">
    <property type="entry name" value="PAS"/>
    <property type="match status" value="1"/>
</dbReference>
<dbReference type="CDD" id="cd00130">
    <property type="entry name" value="PAS"/>
    <property type="match status" value="1"/>
</dbReference>
<feature type="domain" description="PAC" evidence="3">
    <location>
        <begin position="315"/>
        <end position="366"/>
    </location>
</feature>
<dbReference type="PANTHER" id="PTHR44757:SF2">
    <property type="entry name" value="BIOFILM ARCHITECTURE MAINTENANCE PROTEIN MBAA"/>
    <property type="match status" value="1"/>
</dbReference>
<protein>
    <submittedName>
        <fullName evidence="6">Bifunctional diguanylate cyclase/phosphodiesterase</fullName>
    </submittedName>
</protein>
<dbReference type="PROSITE" id="PS50112">
    <property type="entry name" value="PAS"/>
    <property type="match status" value="1"/>
</dbReference>
<dbReference type="PROSITE" id="PS50887">
    <property type="entry name" value="GGDEF"/>
    <property type="match status" value="1"/>
</dbReference>
<dbReference type="InterPro" id="IPR043128">
    <property type="entry name" value="Rev_trsase/Diguanyl_cyclase"/>
</dbReference>
<feature type="transmembrane region" description="Helical" evidence="1">
    <location>
        <begin position="138"/>
        <end position="158"/>
    </location>
</feature>
<evidence type="ECO:0000259" key="3">
    <source>
        <dbReference type="PROSITE" id="PS50113"/>
    </source>
</evidence>
<feature type="domain" description="EAL" evidence="4">
    <location>
        <begin position="533"/>
        <end position="784"/>
    </location>
</feature>
<name>A0ABV6KUW2_9BACI</name>
<dbReference type="Gene3D" id="3.30.70.270">
    <property type="match status" value="1"/>
</dbReference>
<dbReference type="SMART" id="SM00267">
    <property type="entry name" value="GGDEF"/>
    <property type="match status" value="1"/>
</dbReference>
<keyword evidence="1" id="KW-1133">Transmembrane helix</keyword>
<dbReference type="EMBL" id="JBHLUU010000117">
    <property type="protein sequence ID" value="MFC0477117.1"/>
    <property type="molecule type" value="Genomic_DNA"/>
</dbReference>
<sequence>MLGSATFYVFNLSDVLIAIFISIICCTLGAEFCRRLKLENYTFTRRLLYALMLGFTLWLALLLVCFSIDLPYSTGNINLYFQLSFYFCFIGSIIALGVTRQRLNSSIQYLFAGIFTTLCILSTLSLGFYLLYSDHLDIKPVLATMTVSLTLATMFSLLRFLIQITNSDIYQFLSRWKLVGSILGGAAFAGIPFMVVVSMLNLEEISVGNTNPLIMLLPFTYSVITNLALMLVPDLFGERLLMRNIQSYLSLFNHNPDAVFAVNLSGNILHANKEAFELTGYDQKVIKGLHFKELLIYDEEEINGYIQSFRQGDIQSVEVKLRHRDGFFIDVRITPVRIIVKDELIGVYGVVRDITEKTQAEETIRYLAYHDDLTSLPNKRKLEKVAAEAIGENKPFYLFYIDFDRFKRINDTFGHFFGDKILQETGKKLEELMPKNCTIARLGGDEFAALLPYPAGYDEIAQKIIEGFRTPIVLDGFDFLLTASIGVAHFPKDGESILDLLKAADLAMYRAKNQGSNRYVVYEATMKEQSLNKIKIESELRRDIANRKLTVYYQPKFDTGSNQLVGSEALIRWEHEESGFIPPSKFIPIAEESNLIIDLERFVITEVFDTIGEWKRKGMPVPRTSINISVIHFYQEDFVDFIIKNLATYEIDGSDIEIEITESVIMRGEERVNRNLLALREVGVEISVDDFGTGYSSLSYLQKLSVDRLKIDQSFIADYESNKEIISAIISMSHNLNLKVIAEGVETSNQIGFLQNMNCFEVQGYFYSPPVERSNYEDILTKYGVAS</sequence>
<evidence type="ECO:0000313" key="6">
    <source>
        <dbReference type="EMBL" id="MFC0477117.1"/>
    </source>
</evidence>
<dbReference type="SUPFAM" id="SSF55073">
    <property type="entry name" value="Nucleotide cyclase"/>
    <property type="match status" value="1"/>
</dbReference>
<dbReference type="Pfam" id="PF00990">
    <property type="entry name" value="GGDEF"/>
    <property type="match status" value="1"/>
</dbReference>
<feature type="transmembrane region" description="Helical" evidence="1">
    <location>
        <begin position="79"/>
        <end position="98"/>
    </location>
</feature>
<feature type="domain" description="PAS" evidence="2">
    <location>
        <begin position="244"/>
        <end position="288"/>
    </location>
</feature>
<evidence type="ECO:0000259" key="4">
    <source>
        <dbReference type="PROSITE" id="PS50883"/>
    </source>
</evidence>
<dbReference type="InterPro" id="IPR001633">
    <property type="entry name" value="EAL_dom"/>
</dbReference>
<dbReference type="SUPFAM" id="SSF141868">
    <property type="entry name" value="EAL domain-like"/>
    <property type="match status" value="1"/>
</dbReference>
<dbReference type="InterPro" id="IPR000700">
    <property type="entry name" value="PAS-assoc_C"/>
</dbReference>
<dbReference type="Gene3D" id="3.30.450.20">
    <property type="entry name" value="PAS domain"/>
    <property type="match status" value="1"/>
</dbReference>
<dbReference type="Pfam" id="PF00563">
    <property type="entry name" value="EAL"/>
    <property type="match status" value="1"/>
</dbReference>
<dbReference type="RefSeq" id="WP_377058758.1">
    <property type="nucleotide sequence ID" value="NZ_JBHLUU010000117.1"/>
</dbReference>
<dbReference type="CDD" id="cd01948">
    <property type="entry name" value="EAL"/>
    <property type="match status" value="1"/>
</dbReference>
<dbReference type="SMART" id="SM00091">
    <property type="entry name" value="PAS"/>
    <property type="match status" value="1"/>
</dbReference>
<dbReference type="InterPro" id="IPR029787">
    <property type="entry name" value="Nucleotide_cyclase"/>
</dbReference>
<organism evidence="6 7">
    <name type="scientific">Robertmurraya beringensis</name>
    <dbReference type="NCBI Taxonomy" id="641660"/>
    <lineage>
        <taxon>Bacteria</taxon>
        <taxon>Bacillati</taxon>
        <taxon>Bacillota</taxon>
        <taxon>Bacilli</taxon>
        <taxon>Bacillales</taxon>
        <taxon>Bacillaceae</taxon>
        <taxon>Robertmurraya</taxon>
    </lineage>
</organism>
<dbReference type="PANTHER" id="PTHR44757">
    <property type="entry name" value="DIGUANYLATE CYCLASE DGCP"/>
    <property type="match status" value="1"/>
</dbReference>
<reference evidence="6 7" key="1">
    <citation type="submission" date="2024-09" db="EMBL/GenBank/DDBJ databases">
        <authorList>
            <person name="Sun Q."/>
            <person name="Mori K."/>
        </authorList>
    </citation>
    <scope>NUCLEOTIDE SEQUENCE [LARGE SCALE GENOMIC DNA]</scope>
    <source>
        <strain evidence="6 7">CGMCC 1.9126</strain>
    </source>
</reference>
<feature type="transmembrane region" description="Helical" evidence="1">
    <location>
        <begin position="47"/>
        <end position="73"/>
    </location>
</feature>